<dbReference type="SUPFAM" id="SSF160904">
    <property type="entry name" value="Jann2411-like"/>
    <property type="match status" value="1"/>
</dbReference>
<sequence>MADVSEDEVTLLALLNSTPVEGGVVVDALGDDARAAAWAVRHGGTGTRREVEQVRAVREVLRSIVVGEGDPRSLTPFLLHVSQVPSISAGVVEWTLQAPADSLLAARAVIAWNELEKTRPGRLRPCGNPECRLFLVDRSHGNRAQWCSMAVCGNRMKARRHYDRTKASTSRSR</sequence>
<dbReference type="InterPro" id="IPR010852">
    <property type="entry name" value="ABATE"/>
</dbReference>
<reference evidence="2 3" key="1">
    <citation type="submission" date="2018-03" db="EMBL/GenBank/DDBJ databases">
        <title>Genome assembly of novel Miniimonas species PCH200.</title>
        <authorList>
            <person name="Thakur V."/>
            <person name="Kumar V."/>
            <person name="Singh D."/>
        </authorList>
    </citation>
    <scope>NUCLEOTIDE SEQUENCE [LARGE SCALE GENOMIC DNA]</scope>
    <source>
        <strain evidence="2 3">PCH200</strain>
    </source>
</reference>
<name>A0A2U1ZV14_9MICO</name>
<protein>
    <recommendedName>
        <fullName evidence="1">Zinc finger CGNR domain-containing protein</fullName>
    </recommendedName>
</protein>
<dbReference type="Pfam" id="PF11706">
    <property type="entry name" value="zf-CGNR"/>
    <property type="match status" value="1"/>
</dbReference>
<dbReference type="InterPro" id="IPR021005">
    <property type="entry name" value="Znf_CGNR"/>
</dbReference>
<dbReference type="Proteomes" id="UP000245166">
    <property type="component" value="Unassembled WGS sequence"/>
</dbReference>
<dbReference type="PANTHER" id="PTHR35525">
    <property type="entry name" value="BLL6575 PROTEIN"/>
    <property type="match status" value="1"/>
</dbReference>
<organism evidence="2 3">
    <name type="scientific">Serinibacter arcticus</name>
    <dbReference type="NCBI Taxonomy" id="1655435"/>
    <lineage>
        <taxon>Bacteria</taxon>
        <taxon>Bacillati</taxon>
        <taxon>Actinomycetota</taxon>
        <taxon>Actinomycetes</taxon>
        <taxon>Micrococcales</taxon>
        <taxon>Beutenbergiaceae</taxon>
        <taxon>Serinibacter</taxon>
    </lineage>
</organism>
<feature type="domain" description="Zinc finger CGNR" evidence="1">
    <location>
        <begin position="122"/>
        <end position="164"/>
    </location>
</feature>
<dbReference type="InterPro" id="IPR023286">
    <property type="entry name" value="ABATE_dom_sf"/>
</dbReference>
<evidence type="ECO:0000313" key="3">
    <source>
        <dbReference type="Proteomes" id="UP000245166"/>
    </source>
</evidence>
<dbReference type="AlphaFoldDB" id="A0A2U1ZV14"/>
<gene>
    <name evidence="2" type="ORF">C8046_09180</name>
</gene>
<proteinExistence type="predicted"/>
<dbReference type="PANTHER" id="PTHR35525:SF3">
    <property type="entry name" value="BLL6575 PROTEIN"/>
    <property type="match status" value="1"/>
</dbReference>
<dbReference type="Gene3D" id="1.10.3300.10">
    <property type="entry name" value="Jann2411-like domain"/>
    <property type="match status" value="1"/>
</dbReference>
<evidence type="ECO:0000259" key="1">
    <source>
        <dbReference type="Pfam" id="PF11706"/>
    </source>
</evidence>
<dbReference type="Pfam" id="PF07336">
    <property type="entry name" value="ABATE"/>
    <property type="match status" value="1"/>
</dbReference>
<dbReference type="EMBL" id="PYHR01000002">
    <property type="protein sequence ID" value="PWD50793.1"/>
    <property type="molecule type" value="Genomic_DNA"/>
</dbReference>
<dbReference type="RefSeq" id="WP_109229175.1">
    <property type="nucleotide sequence ID" value="NZ_PYHR01000002.1"/>
</dbReference>
<evidence type="ECO:0000313" key="2">
    <source>
        <dbReference type="EMBL" id="PWD50793.1"/>
    </source>
</evidence>
<dbReference type="OrthoDB" id="123307at2"/>
<keyword evidence="3" id="KW-1185">Reference proteome</keyword>
<accession>A0A2U1ZV14</accession>
<comment type="caution">
    <text evidence="2">The sequence shown here is derived from an EMBL/GenBank/DDBJ whole genome shotgun (WGS) entry which is preliminary data.</text>
</comment>